<gene>
    <name evidence="1" type="ordered locus">LIV_0434</name>
</gene>
<organism evidence="1 2">
    <name type="scientific">Listeria ivanovii (strain ATCC BAA-678 / PAM 55)</name>
    <dbReference type="NCBI Taxonomy" id="881621"/>
    <lineage>
        <taxon>Bacteria</taxon>
        <taxon>Bacillati</taxon>
        <taxon>Bacillota</taxon>
        <taxon>Bacilli</taxon>
        <taxon>Bacillales</taxon>
        <taxon>Listeriaceae</taxon>
        <taxon>Listeria</taxon>
    </lineage>
</organism>
<sequence length="70" mass="8006">MRRKDITELNGYIYRLRGSNTIVKIGPKNQRSNHRLRGLTNIAIPLEQIKSFKGIFISKNLSFTGPSPYS</sequence>
<dbReference type="Proteomes" id="UP000001286">
    <property type="component" value="Chromosome"/>
</dbReference>
<name>G2ZBA4_LISIP</name>
<proteinExistence type="predicted"/>
<dbReference type="HOGENOM" id="CLU_2753025_0_0_9"/>
<dbReference type="KEGG" id="liv:LIV_0434"/>
<evidence type="ECO:0000313" key="2">
    <source>
        <dbReference type="Proteomes" id="UP000001286"/>
    </source>
</evidence>
<dbReference type="AlphaFoldDB" id="G2ZBA4"/>
<accession>G2ZBA4</accession>
<evidence type="ECO:0000313" key="1">
    <source>
        <dbReference type="EMBL" id="CBW84911.1"/>
    </source>
</evidence>
<protein>
    <submittedName>
        <fullName evidence="1">Uncharacterized protein</fullName>
    </submittedName>
</protein>
<dbReference type="EMBL" id="FR687253">
    <property type="protein sequence ID" value="CBW84911.1"/>
    <property type="molecule type" value="Genomic_DNA"/>
</dbReference>
<reference evidence="1 2" key="1">
    <citation type="journal article" date="2011" name="J. Bacteriol.">
        <title>Complete genome sequence of the animal pathogen Listeria ivanovii, which provides insights into host specificities and evolution of the genus Listeria.</title>
        <authorList>
            <person name="Buchrieser C."/>
            <person name="Rusniok C."/>
            <person name="Garrido P."/>
            <person name="Hain T."/>
            <person name="Scortti M."/>
            <person name="Lampidis R."/>
            <person name="Karst U."/>
            <person name="Chakraborty T."/>
            <person name="Cossart P."/>
            <person name="Kreft J."/>
            <person name="Vazquez-Boland J.A."/>
            <person name="Goebel W."/>
            <person name="Glaser P."/>
        </authorList>
    </citation>
    <scope>NUCLEOTIDE SEQUENCE [LARGE SCALE GENOMIC DNA]</scope>
    <source>
        <strain evidence="2">ATCC BAA-678 / PAM 55</strain>
    </source>
</reference>